<accession>A0ABQ8R6A4</accession>
<evidence type="ECO:0000313" key="3">
    <source>
        <dbReference type="Proteomes" id="UP001152024"/>
    </source>
</evidence>
<protein>
    <submittedName>
        <fullName evidence="2">Uncharacterized protein</fullName>
    </submittedName>
</protein>
<proteinExistence type="predicted"/>
<sequence length="203" mass="24140">MAPTKRLQVIKLGQPNGWRIDSYVSVEPVPNESVCRQCKTHGKHRYPSTDEILEAYAENEKVFLCPTELSKMGLEHLGDRTWLLKYIAYDKFTKDRFTPKQHEIRPPTTPLDCQRSELKLQRNGVQEQIERLQAEQEVLLSQRTYWETSVAEKQVADLYEVEKSLSDKQRQIFRLWVIQDELECRIKSLRKEAWRKFFSKWLP</sequence>
<organism evidence="2 3">
    <name type="scientific">Fusarium equiseti</name>
    <name type="common">Fusarium scirpi</name>
    <dbReference type="NCBI Taxonomy" id="61235"/>
    <lineage>
        <taxon>Eukaryota</taxon>
        <taxon>Fungi</taxon>
        <taxon>Dikarya</taxon>
        <taxon>Ascomycota</taxon>
        <taxon>Pezizomycotina</taxon>
        <taxon>Sordariomycetes</taxon>
        <taxon>Hypocreomycetidae</taxon>
        <taxon>Hypocreales</taxon>
        <taxon>Nectriaceae</taxon>
        <taxon>Fusarium</taxon>
        <taxon>Fusarium incarnatum-equiseti species complex</taxon>
    </lineage>
</organism>
<evidence type="ECO:0000313" key="2">
    <source>
        <dbReference type="EMBL" id="KAJ4127994.1"/>
    </source>
</evidence>
<comment type="caution">
    <text evidence="2">The sequence shown here is derived from an EMBL/GenBank/DDBJ whole genome shotgun (WGS) entry which is preliminary data.</text>
</comment>
<feature type="coiled-coil region" evidence="1">
    <location>
        <begin position="115"/>
        <end position="142"/>
    </location>
</feature>
<name>A0ABQ8R6A4_FUSEQ</name>
<keyword evidence="1" id="KW-0175">Coiled coil</keyword>
<dbReference type="EMBL" id="JAOQBH010000012">
    <property type="protein sequence ID" value="KAJ4127994.1"/>
    <property type="molecule type" value="Genomic_DNA"/>
</dbReference>
<keyword evidence="3" id="KW-1185">Reference proteome</keyword>
<dbReference type="Proteomes" id="UP001152024">
    <property type="component" value="Unassembled WGS sequence"/>
</dbReference>
<reference evidence="2" key="1">
    <citation type="submission" date="2022-09" db="EMBL/GenBank/DDBJ databases">
        <title>Fusarium specimens isolated from Avocado Roots.</title>
        <authorList>
            <person name="Stajich J."/>
            <person name="Roper C."/>
            <person name="Heimlech-Rivalta G."/>
        </authorList>
    </citation>
    <scope>NUCLEOTIDE SEQUENCE</scope>
    <source>
        <strain evidence="2">CF00095</strain>
    </source>
</reference>
<evidence type="ECO:0000256" key="1">
    <source>
        <dbReference type="SAM" id="Coils"/>
    </source>
</evidence>
<gene>
    <name evidence="2" type="ORF">NW768_008278</name>
</gene>